<dbReference type="KEGG" id="taci:TDSAC_1022"/>
<reference evidence="3 4" key="1">
    <citation type="submission" date="2017-04" db="EMBL/GenBank/DDBJ databases">
        <title>Genomic insights into metabolism of Thermodesulfobium acidiphilum.</title>
        <authorList>
            <person name="Toshchakov S.V."/>
            <person name="Frolov E.N."/>
            <person name="Kublanov I.V."/>
            <person name="Samarov N.I."/>
            <person name="Novikov A."/>
            <person name="Lebedinsky A.V."/>
            <person name="Bonch-Osmolovskaya E.A."/>
            <person name="Chernyh N.A."/>
        </authorList>
    </citation>
    <scope>NUCLEOTIDE SEQUENCE [LARGE SCALE GENOMIC DNA]</scope>
    <source>
        <strain evidence="3 4">3127-1</strain>
    </source>
</reference>
<dbReference type="PROSITE" id="PS50887">
    <property type="entry name" value="GGDEF"/>
    <property type="match status" value="1"/>
</dbReference>
<dbReference type="AlphaFoldDB" id="A0A2R4W0S8"/>
<sequence>MLYTYPIIECLSENKNDTEWYKELVRRNVIKFNKLIDRVRLCNNCSSAHIYFVDVCPNCKSIDIKRSRFLHCFTCGYVGKQEEFNKGYDLICPKCNTHLKHIGVDYDLPTAQYVCNNCGFVFDEPETIYRCMTCGEQGSPDKLKVQEFYTIKMTLFGYEWLLLEQKKIVFSILNESFKYVSLEYFQLILDWFIKLFRRNKNFSFGLLLIKFQNIEEVIEYYGISKSMEIYREIANRISEILRNTDVVCRDENYKLWIFLPATYKKGICKRIEEVVKNIQPDKEVKIRFHKKIKYSFELSDESDAENLMNELDTDND</sequence>
<dbReference type="EMBL" id="CP020921">
    <property type="protein sequence ID" value="AWB10375.1"/>
    <property type="molecule type" value="Genomic_DNA"/>
</dbReference>
<dbReference type="InterPro" id="IPR029787">
    <property type="entry name" value="Nucleotide_cyclase"/>
</dbReference>
<gene>
    <name evidence="3" type="ORF">TDSAC_1022</name>
</gene>
<dbReference type="Pfam" id="PF18551">
    <property type="entry name" value="TackOD1"/>
    <property type="match status" value="1"/>
</dbReference>
<dbReference type="InterPro" id="IPR002048">
    <property type="entry name" value="EF_hand_dom"/>
</dbReference>
<dbReference type="RefSeq" id="WP_108309180.1">
    <property type="nucleotide sequence ID" value="NZ_CP020921.1"/>
</dbReference>
<feature type="domain" description="GGDEF" evidence="2">
    <location>
        <begin position="202"/>
        <end position="316"/>
    </location>
</feature>
<dbReference type="Gene3D" id="3.30.70.270">
    <property type="match status" value="1"/>
</dbReference>
<evidence type="ECO:0000259" key="2">
    <source>
        <dbReference type="PROSITE" id="PS50887"/>
    </source>
</evidence>
<protein>
    <submittedName>
        <fullName evidence="3">GGDEF domain of diguanylate cyclase</fullName>
    </submittedName>
</protein>
<dbReference type="PROSITE" id="PS50222">
    <property type="entry name" value="EF_HAND_2"/>
    <property type="match status" value="1"/>
</dbReference>
<dbReference type="InterPro" id="IPR043128">
    <property type="entry name" value="Rev_trsase/Diguanyl_cyclase"/>
</dbReference>
<dbReference type="Proteomes" id="UP000244792">
    <property type="component" value="Chromosome"/>
</dbReference>
<dbReference type="GO" id="GO:0005509">
    <property type="term" value="F:calcium ion binding"/>
    <property type="evidence" value="ECO:0007669"/>
    <property type="project" value="InterPro"/>
</dbReference>
<proteinExistence type="predicted"/>
<evidence type="ECO:0000313" key="3">
    <source>
        <dbReference type="EMBL" id="AWB10375.1"/>
    </source>
</evidence>
<keyword evidence="4" id="KW-1185">Reference proteome</keyword>
<dbReference type="InterPro" id="IPR040572">
    <property type="entry name" value="TackOD1"/>
</dbReference>
<dbReference type="Pfam" id="PF00990">
    <property type="entry name" value="GGDEF"/>
    <property type="match status" value="1"/>
</dbReference>
<organism evidence="3 4">
    <name type="scientific">Thermodesulfobium acidiphilum</name>
    <dbReference type="NCBI Taxonomy" id="1794699"/>
    <lineage>
        <taxon>Bacteria</taxon>
        <taxon>Pseudomonadati</taxon>
        <taxon>Thermodesulfobiota</taxon>
        <taxon>Thermodesulfobiia</taxon>
        <taxon>Thermodesulfobiales</taxon>
        <taxon>Thermodesulfobiaceae</taxon>
        <taxon>Thermodesulfobium</taxon>
    </lineage>
</organism>
<name>A0A2R4W0S8_THEAF</name>
<evidence type="ECO:0000259" key="1">
    <source>
        <dbReference type="PROSITE" id="PS50222"/>
    </source>
</evidence>
<evidence type="ECO:0000313" key="4">
    <source>
        <dbReference type="Proteomes" id="UP000244792"/>
    </source>
</evidence>
<dbReference type="InterPro" id="IPR000160">
    <property type="entry name" value="GGDEF_dom"/>
</dbReference>
<feature type="domain" description="EF-hand" evidence="1">
    <location>
        <begin position="299"/>
        <end position="316"/>
    </location>
</feature>
<dbReference type="OrthoDB" id="9779910at2"/>
<dbReference type="SUPFAM" id="SSF55073">
    <property type="entry name" value="Nucleotide cyclase"/>
    <property type="match status" value="1"/>
</dbReference>
<accession>A0A2R4W0S8</accession>